<dbReference type="AlphaFoldDB" id="A0A9Q0LW89"/>
<evidence type="ECO:0000313" key="2">
    <source>
        <dbReference type="Proteomes" id="UP001142055"/>
    </source>
</evidence>
<keyword evidence="2" id="KW-1185">Reference proteome</keyword>
<gene>
    <name evidence="1" type="ORF">RDWZM_010158</name>
</gene>
<evidence type="ECO:0000313" key="1">
    <source>
        <dbReference type="EMBL" id="KAJ6215658.1"/>
    </source>
</evidence>
<dbReference type="EMBL" id="JAPWDV010000004">
    <property type="protein sequence ID" value="KAJ6215658.1"/>
    <property type="molecule type" value="Genomic_DNA"/>
</dbReference>
<feature type="non-terminal residue" evidence="1">
    <location>
        <position position="1"/>
    </location>
</feature>
<organism evidence="1 2">
    <name type="scientific">Blomia tropicalis</name>
    <name type="common">Mite</name>
    <dbReference type="NCBI Taxonomy" id="40697"/>
    <lineage>
        <taxon>Eukaryota</taxon>
        <taxon>Metazoa</taxon>
        <taxon>Ecdysozoa</taxon>
        <taxon>Arthropoda</taxon>
        <taxon>Chelicerata</taxon>
        <taxon>Arachnida</taxon>
        <taxon>Acari</taxon>
        <taxon>Acariformes</taxon>
        <taxon>Sarcoptiformes</taxon>
        <taxon>Astigmata</taxon>
        <taxon>Glycyphagoidea</taxon>
        <taxon>Echimyopodidae</taxon>
        <taxon>Blomia</taxon>
    </lineage>
</organism>
<sequence length="64" mass="7563">VVSLLVLEMWTFKLYINIGCRRHEHCHLLLIEQGEDDDWLDLIGINFNSLDVQLGWHLLDFKLA</sequence>
<comment type="caution">
    <text evidence="1">The sequence shown here is derived from an EMBL/GenBank/DDBJ whole genome shotgun (WGS) entry which is preliminary data.</text>
</comment>
<reference evidence="1" key="1">
    <citation type="submission" date="2022-12" db="EMBL/GenBank/DDBJ databases">
        <title>Genome assemblies of Blomia tropicalis.</title>
        <authorList>
            <person name="Cui Y."/>
        </authorList>
    </citation>
    <scope>NUCLEOTIDE SEQUENCE</scope>
    <source>
        <tissue evidence="1">Adult mites</tissue>
    </source>
</reference>
<dbReference type="Proteomes" id="UP001142055">
    <property type="component" value="Chromosome 4"/>
</dbReference>
<proteinExistence type="predicted"/>
<accession>A0A9Q0LW89</accession>
<protein>
    <submittedName>
        <fullName evidence="1">Uncharacterized protein</fullName>
    </submittedName>
</protein>
<name>A0A9Q0LW89_BLOTA</name>